<dbReference type="Proteomes" id="UP000265816">
    <property type="component" value="Unassembled WGS sequence"/>
</dbReference>
<dbReference type="AlphaFoldDB" id="A0A398AWA9"/>
<comment type="caution">
    <text evidence="3">The sequence shown here is derived from an EMBL/GenBank/DDBJ whole genome shotgun (WGS) entry which is preliminary data.</text>
</comment>
<feature type="transmembrane region" description="Helical" evidence="1">
    <location>
        <begin position="37"/>
        <end position="57"/>
    </location>
</feature>
<sequence>MRPLPFRRMKTVWKLAVLLVLMMLAFSYAMFQGGFVSWFLFYSFLPFALYALALFAYPLKDFSGNRELQRHQFYAGESMEAVITLDRRYAFPLYYLIAGEQFNHASEAPTIHTPKKMVLPAFRKKIRFNYMVEDLPRGEHTFGGMHVKTGDPLGLIETEWFVPIEEKIIVYPAHEEIEYRPGKIRLDHGMVASSERIHRDSSMSVGVREYQPGDRFSWINWKATAKRNEFMTKEFEQGQSHEVMVVMDCTQNSYFETVVSFTSSLLQGIHKKGAGASLLTLAPDRAFFSLNAGEPRLPEIMYHLAKIRDRSTVSFGQILEREAFLLRKHQVFVLVTAKIDEELLEKAGLLALRNGGVTIFFIKNERETLTKAEQDASSAAIARGIKVVPVYKGRFKEAFTEVKRS</sequence>
<dbReference type="EMBL" id="QWVT01000046">
    <property type="protein sequence ID" value="RID81902.1"/>
    <property type="molecule type" value="Genomic_DNA"/>
</dbReference>
<feature type="domain" description="DUF58" evidence="2">
    <location>
        <begin position="207"/>
        <end position="367"/>
    </location>
</feature>
<dbReference type="Pfam" id="PF01882">
    <property type="entry name" value="DUF58"/>
    <property type="match status" value="1"/>
</dbReference>
<dbReference type="PANTHER" id="PTHR34351">
    <property type="entry name" value="SLR1927 PROTEIN-RELATED"/>
    <property type="match status" value="1"/>
</dbReference>
<name>A0A398AWA9_9BACI</name>
<keyword evidence="1" id="KW-0472">Membrane</keyword>
<reference evidence="3 4" key="1">
    <citation type="submission" date="2018-08" db="EMBL/GenBank/DDBJ databases">
        <title>Bacillus jemisoniae sp. nov., Bacillus chryseoplanitiae sp. nov., Bacillus resnikiae sp. nov., and Bacillus frankliniae sp. nov., isolated from Viking spacecraft and associated surfaces.</title>
        <authorList>
            <person name="Seuylemezian A."/>
            <person name="Vaishampayan P."/>
        </authorList>
    </citation>
    <scope>NUCLEOTIDE SEQUENCE [LARGE SCALE GENOMIC DNA]</scope>
    <source>
        <strain evidence="3 4">JJ-247</strain>
    </source>
</reference>
<gene>
    <name evidence="3" type="ORF">D1970_20630</name>
</gene>
<keyword evidence="1" id="KW-0812">Transmembrane</keyword>
<evidence type="ECO:0000256" key="1">
    <source>
        <dbReference type="SAM" id="Phobius"/>
    </source>
</evidence>
<protein>
    <submittedName>
        <fullName evidence="3">DUF58 domain-containing protein</fullName>
    </submittedName>
</protein>
<accession>A0A398AWA9</accession>
<evidence type="ECO:0000259" key="2">
    <source>
        <dbReference type="Pfam" id="PF01882"/>
    </source>
</evidence>
<evidence type="ECO:0000313" key="4">
    <source>
        <dbReference type="Proteomes" id="UP000265816"/>
    </source>
</evidence>
<dbReference type="PANTHER" id="PTHR34351:SF2">
    <property type="entry name" value="DUF58 DOMAIN-CONTAINING PROTEIN"/>
    <property type="match status" value="1"/>
</dbReference>
<dbReference type="InterPro" id="IPR002881">
    <property type="entry name" value="DUF58"/>
</dbReference>
<keyword evidence="1" id="KW-1133">Transmembrane helix</keyword>
<proteinExistence type="predicted"/>
<dbReference type="RefSeq" id="WP_119114738.1">
    <property type="nucleotide sequence ID" value="NZ_CBCSEO010000029.1"/>
</dbReference>
<keyword evidence="4" id="KW-1185">Reference proteome</keyword>
<dbReference type="OrthoDB" id="140416at2"/>
<evidence type="ECO:0000313" key="3">
    <source>
        <dbReference type="EMBL" id="RID81902.1"/>
    </source>
</evidence>
<organism evidence="3 4">
    <name type="scientific">Mesobacillus zeae</name>
    <dbReference type="NCBI Taxonomy" id="1917180"/>
    <lineage>
        <taxon>Bacteria</taxon>
        <taxon>Bacillati</taxon>
        <taxon>Bacillota</taxon>
        <taxon>Bacilli</taxon>
        <taxon>Bacillales</taxon>
        <taxon>Bacillaceae</taxon>
        <taxon>Mesobacillus</taxon>
    </lineage>
</organism>
<feature type="transmembrane region" description="Helical" evidence="1">
    <location>
        <begin position="12"/>
        <end position="31"/>
    </location>
</feature>